<name>A0A8J3DZX3_9HYPH</name>
<evidence type="ECO:0000259" key="11">
    <source>
        <dbReference type="SMART" id="SM00841"/>
    </source>
</evidence>
<dbReference type="Pfam" id="PF01132">
    <property type="entry name" value="EFP"/>
    <property type="match status" value="1"/>
</dbReference>
<keyword evidence="14" id="KW-1185">Reference proteome</keyword>
<dbReference type="GO" id="GO:0043043">
    <property type="term" value="P:peptide biosynthetic process"/>
    <property type="evidence" value="ECO:0007669"/>
    <property type="project" value="InterPro"/>
</dbReference>
<evidence type="ECO:0000256" key="4">
    <source>
        <dbReference type="ARBA" id="ARBA00022490"/>
    </source>
</evidence>
<keyword evidence="4 7" id="KW-0963">Cytoplasm</keyword>
<dbReference type="SMART" id="SM01185">
    <property type="entry name" value="EFP"/>
    <property type="match status" value="1"/>
</dbReference>
<dbReference type="NCBIfam" id="NF001810">
    <property type="entry name" value="PRK00529.1"/>
    <property type="match status" value="1"/>
</dbReference>
<dbReference type="Gene3D" id="2.30.30.30">
    <property type="match status" value="1"/>
</dbReference>
<feature type="domain" description="Elongation factor P C-terminal" evidence="11">
    <location>
        <begin position="150"/>
        <end position="205"/>
    </location>
</feature>
<dbReference type="FunFam" id="2.40.50.140:FF:000009">
    <property type="entry name" value="Elongation factor P"/>
    <property type="match status" value="1"/>
</dbReference>
<dbReference type="InterPro" id="IPR013185">
    <property type="entry name" value="Transl_elong_KOW-like"/>
</dbReference>
<comment type="function">
    <text evidence="7">Involved in peptide bond synthesis. Stimulates efficient translation and peptide-bond synthesis on native or reconstituted 70S ribosomes in vitro. Probably functions indirectly by altering the affinity of the ribosome for aminoacyl-tRNA, thus increasing their reactivity as acceptors for peptidyl transferase.</text>
</comment>
<dbReference type="GO" id="GO:0003746">
    <property type="term" value="F:translation elongation factor activity"/>
    <property type="evidence" value="ECO:0007669"/>
    <property type="project" value="UniProtKB-UniRule"/>
</dbReference>
<evidence type="ECO:0000256" key="7">
    <source>
        <dbReference type="HAMAP-Rule" id="MF_00141"/>
    </source>
</evidence>
<dbReference type="Pfam" id="PF09285">
    <property type="entry name" value="Elong-fact-P_C"/>
    <property type="match status" value="1"/>
</dbReference>
<evidence type="ECO:0000256" key="9">
    <source>
        <dbReference type="RuleBase" id="RU004389"/>
    </source>
</evidence>
<dbReference type="HAMAP" id="MF_00141">
    <property type="entry name" value="EF_P"/>
    <property type="match status" value="1"/>
</dbReference>
<comment type="pathway">
    <text evidence="2 7">Protein biosynthesis; polypeptide chain elongation.</text>
</comment>
<comment type="similarity">
    <text evidence="3 7 9">Belongs to the elongation factor P family.</text>
</comment>
<dbReference type="AlphaFoldDB" id="A0A8J3DZX3"/>
<evidence type="ECO:0000256" key="5">
    <source>
        <dbReference type="ARBA" id="ARBA00022768"/>
    </source>
</evidence>
<gene>
    <name evidence="7 13" type="primary">efp</name>
    <name evidence="13" type="ORF">GCM10016234_31590</name>
</gene>
<keyword evidence="6 7" id="KW-0648">Protein biosynthesis</keyword>
<feature type="region of interest" description="Disordered" evidence="10">
    <location>
        <begin position="1"/>
        <end position="29"/>
    </location>
</feature>
<dbReference type="SMART" id="SM00841">
    <property type="entry name" value="Elong-fact-P_C"/>
    <property type="match status" value="1"/>
</dbReference>
<feature type="compositionally biased region" description="Polar residues" evidence="10">
    <location>
        <begin position="8"/>
        <end position="21"/>
    </location>
</feature>
<evidence type="ECO:0000259" key="12">
    <source>
        <dbReference type="SMART" id="SM01185"/>
    </source>
</evidence>
<evidence type="ECO:0000256" key="6">
    <source>
        <dbReference type="ARBA" id="ARBA00022917"/>
    </source>
</evidence>
<keyword evidence="5 7" id="KW-0251">Elongation factor</keyword>
<evidence type="ECO:0000256" key="2">
    <source>
        <dbReference type="ARBA" id="ARBA00004815"/>
    </source>
</evidence>
<reference evidence="13" key="2">
    <citation type="submission" date="2020-09" db="EMBL/GenBank/DDBJ databases">
        <authorList>
            <person name="Sun Q."/>
            <person name="Kim S."/>
        </authorList>
    </citation>
    <scope>NUCLEOTIDE SEQUENCE</scope>
    <source>
        <strain evidence="13">KCTC 42249</strain>
    </source>
</reference>
<evidence type="ECO:0000256" key="10">
    <source>
        <dbReference type="SAM" id="MobiDB-lite"/>
    </source>
</evidence>
<protein>
    <recommendedName>
        <fullName evidence="7 8">Elongation factor P</fullName>
        <shortName evidence="7">EF-P</shortName>
    </recommendedName>
</protein>
<dbReference type="PIRSF" id="PIRSF005901">
    <property type="entry name" value="EF-P"/>
    <property type="match status" value="1"/>
</dbReference>
<dbReference type="GO" id="GO:0005829">
    <property type="term" value="C:cytosol"/>
    <property type="evidence" value="ECO:0007669"/>
    <property type="project" value="UniProtKB-ARBA"/>
</dbReference>
<sequence length="207" mass="22992">MWERQSRRSGANNPGQSTTMAKINGNEIRPGNVIEHDGGLWVAVKTNAVKPGKGGAYNQVELKNLINGTKLNERFRAAETVEKIRLEQKDFSFLYEQGEALVFMDTESYEQLELAKDFVGDRAAFLQDGMMVTVELYEERPIGIALPDQVTLTITEADPVVKGQTAASSYKPAVLENGVRVLVPPFISSGERIIVDTNEITYIRRAD</sequence>
<evidence type="ECO:0000256" key="3">
    <source>
        <dbReference type="ARBA" id="ARBA00009479"/>
    </source>
</evidence>
<dbReference type="SUPFAM" id="SSF50249">
    <property type="entry name" value="Nucleic acid-binding proteins"/>
    <property type="match status" value="2"/>
</dbReference>
<dbReference type="InterPro" id="IPR014722">
    <property type="entry name" value="Rib_uL2_dom2"/>
</dbReference>
<evidence type="ECO:0000313" key="14">
    <source>
        <dbReference type="Proteomes" id="UP000630142"/>
    </source>
</evidence>
<evidence type="ECO:0000313" key="13">
    <source>
        <dbReference type="EMBL" id="GHD19657.1"/>
    </source>
</evidence>
<evidence type="ECO:0000256" key="8">
    <source>
        <dbReference type="NCBIfam" id="TIGR00038"/>
    </source>
</evidence>
<proteinExistence type="inferred from homology"/>
<dbReference type="NCBIfam" id="TIGR00038">
    <property type="entry name" value="efp"/>
    <property type="match status" value="1"/>
</dbReference>
<dbReference type="InterPro" id="IPR011768">
    <property type="entry name" value="Transl_elongation_fac_P"/>
</dbReference>
<reference evidence="13" key="1">
    <citation type="journal article" date="2014" name="Int. J. Syst. Evol. Microbiol.">
        <title>Complete genome sequence of Corynebacterium casei LMG S-19264T (=DSM 44701T), isolated from a smear-ripened cheese.</title>
        <authorList>
            <consortium name="US DOE Joint Genome Institute (JGI-PGF)"/>
            <person name="Walter F."/>
            <person name="Albersmeier A."/>
            <person name="Kalinowski J."/>
            <person name="Ruckert C."/>
        </authorList>
    </citation>
    <scope>NUCLEOTIDE SEQUENCE</scope>
    <source>
        <strain evidence="13">KCTC 42249</strain>
    </source>
</reference>
<dbReference type="PANTHER" id="PTHR30053">
    <property type="entry name" value="ELONGATION FACTOR P"/>
    <property type="match status" value="1"/>
</dbReference>
<dbReference type="InterPro" id="IPR001059">
    <property type="entry name" value="Transl_elong_P/YeiP_cen"/>
</dbReference>
<dbReference type="InterPro" id="IPR008991">
    <property type="entry name" value="Translation_prot_SH3-like_sf"/>
</dbReference>
<dbReference type="InterPro" id="IPR012340">
    <property type="entry name" value="NA-bd_OB-fold"/>
</dbReference>
<dbReference type="EMBL" id="BMZQ01000002">
    <property type="protein sequence ID" value="GHD19657.1"/>
    <property type="molecule type" value="Genomic_DNA"/>
</dbReference>
<comment type="caution">
    <text evidence="13">The sequence shown here is derived from an EMBL/GenBank/DDBJ whole genome shotgun (WGS) entry which is preliminary data.</text>
</comment>
<dbReference type="PROSITE" id="PS01275">
    <property type="entry name" value="EFP"/>
    <property type="match status" value="1"/>
</dbReference>
<accession>A0A8J3DZX3</accession>
<dbReference type="FunFam" id="2.30.30.30:FF:000003">
    <property type="entry name" value="Elongation factor P"/>
    <property type="match status" value="1"/>
</dbReference>
<comment type="subcellular location">
    <subcellularLocation>
        <location evidence="1 7">Cytoplasm</location>
    </subcellularLocation>
</comment>
<dbReference type="CDD" id="cd04470">
    <property type="entry name" value="S1_EF-P_repeat_1"/>
    <property type="match status" value="1"/>
</dbReference>
<feature type="domain" description="Translation elongation factor P/YeiP central" evidence="12">
    <location>
        <begin position="88"/>
        <end position="142"/>
    </location>
</feature>
<dbReference type="PANTHER" id="PTHR30053:SF14">
    <property type="entry name" value="TRANSLATION ELONGATION FACTOR KOW-LIKE DOMAIN-CONTAINING PROTEIN"/>
    <property type="match status" value="1"/>
</dbReference>
<dbReference type="Pfam" id="PF08207">
    <property type="entry name" value="EFP_N"/>
    <property type="match status" value="1"/>
</dbReference>
<dbReference type="InterPro" id="IPR013852">
    <property type="entry name" value="Transl_elong_P/YeiP_CS"/>
</dbReference>
<dbReference type="Proteomes" id="UP000630142">
    <property type="component" value="Unassembled WGS sequence"/>
</dbReference>
<dbReference type="InterPro" id="IPR015365">
    <property type="entry name" value="Elong-fact-P_C"/>
</dbReference>
<dbReference type="CDD" id="cd05794">
    <property type="entry name" value="S1_EF-P_repeat_2"/>
    <property type="match status" value="1"/>
</dbReference>
<dbReference type="Gene3D" id="2.40.50.140">
    <property type="entry name" value="Nucleic acid-binding proteins"/>
    <property type="match status" value="2"/>
</dbReference>
<dbReference type="SUPFAM" id="SSF50104">
    <property type="entry name" value="Translation proteins SH3-like domain"/>
    <property type="match status" value="1"/>
</dbReference>
<dbReference type="UniPathway" id="UPA00345"/>
<evidence type="ECO:0000256" key="1">
    <source>
        <dbReference type="ARBA" id="ARBA00004496"/>
    </source>
</evidence>
<dbReference type="InterPro" id="IPR020599">
    <property type="entry name" value="Transl_elong_fac_P/YeiP"/>
</dbReference>
<organism evidence="13 14">
    <name type="scientific">Tianweitania populi</name>
    <dbReference type="NCBI Taxonomy" id="1607949"/>
    <lineage>
        <taxon>Bacteria</taxon>
        <taxon>Pseudomonadati</taxon>
        <taxon>Pseudomonadota</taxon>
        <taxon>Alphaproteobacteria</taxon>
        <taxon>Hyphomicrobiales</taxon>
        <taxon>Phyllobacteriaceae</taxon>
        <taxon>Tianweitania</taxon>
    </lineage>
</organism>
<dbReference type="FunFam" id="2.40.50.140:FF:000004">
    <property type="entry name" value="Elongation factor P"/>
    <property type="match status" value="1"/>
</dbReference>